<dbReference type="GO" id="GO:0052840">
    <property type="term" value="F:inositol diphosphate tetrakisphosphate diphosphatase activity"/>
    <property type="evidence" value="ECO:0007669"/>
    <property type="project" value="TreeGrafter"/>
</dbReference>
<reference evidence="1" key="1">
    <citation type="submission" date="2020-06" db="EMBL/GenBank/DDBJ databases">
        <authorList>
            <person name="Onetto C."/>
        </authorList>
    </citation>
    <scope>NUCLEOTIDE SEQUENCE</scope>
</reference>
<dbReference type="Gene3D" id="3.90.190.10">
    <property type="entry name" value="Protein tyrosine phosphatase superfamily"/>
    <property type="match status" value="1"/>
</dbReference>
<protein>
    <submittedName>
        <fullName evidence="1">Uncharacterized protein</fullName>
    </submittedName>
</protein>
<dbReference type="EMBL" id="CAINUL010000016">
    <property type="protein sequence ID" value="CAD0113462.1"/>
    <property type="molecule type" value="Genomic_DNA"/>
</dbReference>
<dbReference type="PANTHER" id="PTHR31126:SF48">
    <property type="entry name" value="INOSITOL PHOSPHATASE SIW14"/>
    <property type="match status" value="1"/>
</dbReference>
<name>A0A9N8KM60_9PEZI</name>
<comment type="caution">
    <text evidence="1">The sequence shown here is derived from an EMBL/GenBank/DDBJ whole genome shotgun (WGS) entry which is preliminary data.</text>
</comment>
<organism evidence="1 2">
    <name type="scientific">Aureobasidium uvarum</name>
    <dbReference type="NCBI Taxonomy" id="2773716"/>
    <lineage>
        <taxon>Eukaryota</taxon>
        <taxon>Fungi</taxon>
        <taxon>Dikarya</taxon>
        <taxon>Ascomycota</taxon>
        <taxon>Pezizomycotina</taxon>
        <taxon>Dothideomycetes</taxon>
        <taxon>Dothideomycetidae</taxon>
        <taxon>Dothideales</taxon>
        <taxon>Saccotheciaceae</taxon>
        <taxon>Aureobasidium</taxon>
    </lineage>
</organism>
<evidence type="ECO:0000313" key="2">
    <source>
        <dbReference type="Proteomes" id="UP000745764"/>
    </source>
</evidence>
<dbReference type="InterPro" id="IPR004861">
    <property type="entry name" value="Siw14-like"/>
</dbReference>
<dbReference type="SUPFAM" id="SSF52799">
    <property type="entry name" value="(Phosphotyrosine protein) phosphatases II"/>
    <property type="match status" value="1"/>
</dbReference>
<keyword evidence="2" id="KW-1185">Reference proteome</keyword>
<sequence length="274" mass="30935">MPSATSTPLLDTTPQTKIMDAGEMSLLDRTKDVKGVLDSSWSLATVADSRNPASKQDDPTSTMVAQENLNPRLSIAPLPGRLRMYVPPANFGAVETNSIYRSGYPTSKNFDFIKSLSIRTILYVLKEYITFMDQNHIRHYQIHIPANKDGKVNITSETMATALAVVLNRNNHPLLIHCNRGKTQYVQNDPAIAEYRDYSYPKCREDDMHFIRSFDPSIVLPIAQSQGWLPTPPPEPNDGFWHLKHQTKIPTYEDVAAIKTNDEHRDQVARISVK</sequence>
<dbReference type="GO" id="GO:0016791">
    <property type="term" value="F:phosphatase activity"/>
    <property type="evidence" value="ECO:0007669"/>
    <property type="project" value="TreeGrafter"/>
</dbReference>
<dbReference type="GO" id="GO:0005737">
    <property type="term" value="C:cytoplasm"/>
    <property type="evidence" value="ECO:0007669"/>
    <property type="project" value="TreeGrafter"/>
</dbReference>
<dbReference type="Proteomes" id="UP000745764">
    <property type="component" value="Unassembled WGS sequence"/>
</dbReference>
<dbReference type="Pfam" id="PF03162">
    <property type="entry name" value="Y_phosphatase2"/>
    <property type="match status" value="1"/>
</dbReference>
<evidence type="ECO:0000313" key="1">
    <source>
        <dbReference type="EMBL" id="CAD0113462.1"/>
    </source>
</evidence>
<dbReference type="InterPro" id="IPR029021">
    <property type="entry name" value="Prot-tyrosine_phosphatase-like"/>
</dbReference>
<dbReference type="PANTHER" id="PTHR31126">
    <property type="entry name" value="TYROSINE-PROTEIN PHOSPHATASE"/>
    <property type="match status" value="1"/>
</dbReference>
<accession>A0A9N8KM60</accession>
<proteinExistence type="predicted"/>
<dbReference type="OrthoDB" id="6375174at2759"/>
<gene>
    <name evidence="1" type="ORF">AWRI4620_LOCUS7717</name>
</gene>
<dbReference type="AlphaFoldDB" id="A0A9N8KM60"/>